<dbReference type="Proteomes" id="UP001153148">
    <property type="component" value="Unassembled WGS sequence"/>
</dbReference>
<accession>A0ABN7P1B7</accession>
<gene>
    <name evidence="2" type="ORF">TPAB3V08_LOCUS8547</name>
</gene>
<proteinExistence type="predicted"/>
<evidence type="ECO:0000313" key="3">
    <source>
        <dbReference type="Proteomes" id="UP001153148"/>
    </source>
</evidence>
<feature type="compositionally biased region" description="Gly residues" evidence="1">
    <location>
        <begin position="138"/>
        <end position="153"/>
    </location>
</feature>
<dbReference type="EMBL" id="CAJPIN010016443">
    <property type="protein sequence ID" value="CAG2061593.1"/>
    <property type="molecule type" value="Genomic_DNA"/>
</dbReference>
<feature type="non-terminal residue" evidence="2">
    <location>
        <position position="173"/>
    </location>
</feature>
<sequence length="173" mass="19002">MRVKGFGSDRAMRCPLDFELKRLYCISCHKSRSNCMTNPTPTRFPVEFRFDSFALAPAIPAEFAIQIVKSRECVASGLGQFSRYMSKGRPGVSTIPYGIPNRIEHACVEQTWLFFYIVGADFTVMDEPPMRGGYVPRGRGGPGRGGPPRGRGGFMDRGRGDGRGGMMRGGPPG</sequence>
<comment type="caution">
    <text evidence="2">The sequence shown here is derived from an EMBL/GenBank/DDBJ whole genome shotgun (WGS) entry which is preliminary data.</text>
</comment>
<organism evidence="2 3">
    <name type="scientific">Timema podura</name>
    <name type="common">Walking stick</name>
    <dbReference type="NCBI Taxonomy" id="61482"/>
    <lineage>
        <taxon>Eukaryota</taxon>
        <taxon>Metazoa</taxon>
        <taxon>Ecdysozoa</taxon>
        <taxon>Arthropoda</taxon>
        <taxon>Hexapoda</taxon>
        <taxon>Insecta</taxon>
        <taxon>Pterygota</taxon>
        <taxon>Neoptera</taxon>
        <taxon>Polyneoptera</taxon>
        <taxon>Phasmatodea</taxon>
        <taxon>Timematodea</taxon>
        <taxon>Timematoidea</taxon>
        <taxon>Timematidae</taxon>
        <taxon>Timema</taxon>
    </lineage>
</organism>
<keyword evidence="3" id="KW-1185">Reference proteome</keyword>
<protein>
    <submittedName>
        <fullName evidence="2">Uncharacterized protein</fullName>
    </submittedName>
</protein>
<evidence type="ECO:0000256" key="1">
    <source>
        <dbReference type="SAM" id="MobiDB-lite"/>
    </source>
</evidence>
<evidence type="ECO:0000313" key="2">
    <source>
        <dbReference type="EMBL" id="CAG2061593.1"/>
    </source>
</evidence>
<feature type="region of interest" description="Disordered" evidence="1">
    <location>
        <begin position="133"/>
        <end position="173"/>
    </location>
</feature>
<feature type="compositionally biased region" description="Gly residues" evidence="1">
    <location>
        <begin position="163"/>
        <end position="173"/>
    </location>
</feature>
<reference evidence="2" key="1">
    <citation type="submission" date="2021-03" db="EMBL/GenBank/DDBJ databases">
        <authorList>
            <person name="Tran Van P."/>
        </authorList>
    </citation>
    <scope>NUCLEOTIDE SEQUENCE</scope>
</reference>
<name>A0ABN7P1B7_TIMPD</name>